<evidence type="ECO:0000313" key="4">
    <source>
        <dbReference type="Proteomes" id="UP000308488"/>
    </source>
</evidence>
<keyword evidence="4" id="KW-1185">Reference proteome</keyword>
<evidence type="ECO:0000256" key="1">
    <source>
        <dbReference type="SAM" id="MobiDB-lite"/>
    </source>
</evidence>
<proteinExistence type="predicted"/>
<evidence type="ECO:0000313" key="3">
    <source>
        <dbReference type="EMBL" id="TKV66731.1"/>
    </source>
</evidence>
<dbReference type="PROSITE" id="PS51257">
    <property type="entry name" value="PROKAR_LIPOPROTEIN"/>
    <property type="match status" value="1"/>
</dbReference>
<dbReference type="OrthoDB" id="531568at2"/>
<protein>
    <submittedName>
        <fullName evidence="3">DUF4399 domain-containing protein</fullName>
    </submittedName>
</protein>
<reference evidence="3 4" key="1">
    <citation type="submission" date="2019-05" db="EMBL/GenBank/DDBJ databases">
        <title>Marinobacter panjinensis sp. nov., a moderately halophilic bacterium isolated from sea tidal flat environment.</title>
        <authorList>
            <person name="Yang W."/>
            <person name="An M."/>
            <person name="He W."/>
            <person name="Luo X."/>
            <person name="Zhu L."/>
            <person name="Chen G."/>
            <person name="Zhang Y."/>
            <person name="Wang Y."/>
        </authorList>
    </citation>
    <scope>NUCLEOTIDE SEQUENCE [LARGE SCALE GENOMIC DNA]</scope>
    <source>
        <strain evidence="3 4">PJ-16</strain>
    </source>
</reference>
<dbReference type="Proteomes" id="UP000308488">
    <property type="component" value="Unassembled WGS sequence"/>
</dbReference>
<dbReference type="EMBL" id="SZYH01000001">
    <property type="protein sequence ID" value="TKV66731.1"/>
    <property type="molecule type" value="Genomic_DNA"/>
</dbReference>
<feature type="compositionally biased region" description="Low complexity" evidence="1">
    <location>
        <begin position="50"/>
        <end position="61"/>
    </location>
</feature>
<organism evidence="3 4">
    <name type="scientific">Marinobacter panjinensis</name>
    <dbReference type="NCBI Taxonomy" id="2576384"/>
    <lineage>
        <taxon>Bacteria</taxon>
        <taxon>Pseudomonadati</taxon>
        <taxon>Pseudomonadota</taxon>
        <taxon>Gammaproteobacteria</taxon>
        <taxon>Pseudomonadales</taxon>
        <taxon>Marinobacteraceae</taxon>
        <taxon>Marinobacter</taxon>
    </lineage>
</organism>
<dbReference type="AlphaFoldDB" id="A0A4U6R0E1"/>
<sequence>MHAPLKISLIGVLLTTGFLLQGCSDSSEEEQPMSQNQATTDETTDETEGATETTSSERTSAPADAEVAIVIPEDGATVTSPVTVEFALEGMNVAKAGTDDENSGHHHLLVDLDELPPMDAPLPSTEQVVHFGGGQTSTDLELEPGEHTLQLLLGDHMHVPHEPPVMSEKITITVE</sequence>
<gene>
    <name evidence="3" type="ORF">FDP08_00820</name>
</gene>
<feature type="domain" description="DUF4399" evidence="2">
    <location>
        <begin position="84"/>
        <end position="175"/>
    </location>
</feature>
<evidence type="ECO:0000259" key="2">
    <source>
        <dbReference type="Pfam" id="PF14347"/>
    </source>
</evidence>
<comment type="caution">
    <text evidence="3">The sequence shown here is derived from an EMBL/GenBank/DDBJ whole genome shotgun (WGS) entry which is preliminary data.</text>
</comment>
<accession>A0A4U6R0E1</accession>
<feature type="region of interest" description="Disordered" evidence="1">
    <location>
        <begin position="24"/>
        <end position="62"/>
    </location>
</feature>
<dbReference type="RefSeq" id="WP_137434153.1">
    <property type="nucleotide sequence ID" value="NZ_JANRHC010000004.1"/>
</dbReference>
<name>A0A4U6R0E1_9GAMM</name>
<dbReference type="Pfam" id="PF14347">
    <property type="entry name" value="DUF4399"/>
    <property type="match status" value="1"/>
</dbReference>
<dbReference type="InterPro" id="IPR025512">
    <property type="entry name" value="DUF4399"/>
</dbReference>